<comment type="catalytic activity">
    <reaction evidence="3">
        <text>an N-acyl-L-alpha-aminoacyl-tRNA + H2O = an N-acyl-L-amino acid + a tRNA + H(+)</text>
        <dbReference type="Rhea" id="RHEA:54448"/>
        <dbReference type="Rhea" id="RHEA-COMP:10123"/>
        <dbReference type="Rhea" id="RHEA-COMP:13883"/>
        <dbReference type="ChEBI" id="CHEBI:15377"/>
        <dbReference type="ChEBI" id="CHEBI:15378"/>
        <dbReference type="ChEBI" id="CHEBI:59874"/>
        <dbReference type="ChEBI" id="CHEBI:78442"/>
        <dbReference type="ChEBI" id="CHEBI:138191"/>
        <dbReference type="EC" id="3.1.1.29"/>
    </reaction>
</comment>
<comment type="caution">
    <text evidence="4">The sequence shown here is derived from an EMBL/GenBank/DDBJ whole genome shotgun (WGS) entry which is preliminary data.</text>
</comment>
<keyword evidence="2 4" id="KW-0378">Hydrolase</keyword>
<evidence type="ECO:0000313" key="5">
    <source>
        <dbReference type="Proteomes" id="UP000221653"/>
    </source>
</evidence>
<dbReference type="Pfam" id="PF01981">
    <property type="entry name" value="PTH2"/>
    <property type="match status" value="1"/>
</dbReference>
<dbReference type="EMBL" id="PDJF01000001">
    <property type="protein sequence ID" value="PFG28106.1"/>
    <property type="molecule type" value="Genomic_DNA"/>
</dbReference>
<name>A0A2A9DP22_9CORY</name>
<proteinExistence type="predicted"/>
<dbReference type="InterPro" id="IPR002833">
    <property type="entry name" value="PTH2"/>
</dbReference>
<dbReference type="AlphaFoldDB" id="A0A2A9DP22"/>
<dbReference type="RefSeq" id="WP_231913539.1">
    <property type="nucleotide sequence ID" value="NZ_LDYE01000006.1"/>
</dbReference>
<dbReference type="GO" id="GO:0004045">
    <property type="term" value="F:peptidyl-tRNA hydrolase activity"/>
    <property type="evidence" value="ECO:0007669"/>
    <property type="project" value="UniProtKB-EC"/>
</dbReference>
<evidence type="ECO:0000256" key="1">
    <source>
        <dbReference type="ARBA" id="ARBA00013260"/>
    </source>
</evidence>
<reference evidence="4 5" key="1">
    <citation type="submission" date="2017-10" db="EMBL/GenBank/DDBJ databases">
        <title>Sequencing the genomes of 1000 actinobacteria strains.</title>
        <authorList>
            <person name="Klenk H.-P."/>
        </authorList>
    </citation>
    <scope>NUCLEOTIDE SEQUENCE [LARGE SCALE GENOMIC DNA]</scope>
    <source>
        <strain evidence="4 5">DSM 20688</strain>
    </source>
</reference>
<dbReference type="Proteomes" id="UP000221653">
    <property type="component" value="Unassembled WGS sequence"/>
</dbReference>
<dbReference type="EC" id="3.1.1.29" evidence="1"/>
<dbReference type="STRING" id="1724.GCA_001044175_01785"/>
<accession>A0A2A9DP22</accession>
<dbReference type="InterPro" id="IPR023476">
    <property type="entry name" value="Pep_tRNA_hydro_II_dom_sf"/>
</dbReference>
<evidence type="ECO:0000256" key="3">
    <source>
        <dbReference type="ARBA" id="ARBA00048707"/>
    </source>
</evidence>
<dbReference type="Gene3D" id="3.40.1490.10">
    <property type="entry name" value="Bit1"/>
    <property type="match status" value="1"/>
</dbReference>
<keyword evidence="5" id="KW-1185">Reference proteome</keyword>
<gene>
    <name evidence="4" type="ORF">ATK06_1198</name>
</gene>
<dbReference type="SUPFAM" id="SSF102462">
    <property type="entry name" value="Peptidyl-tRNA hydrolase II"/>
    <property type="match status" value="1"/>
</dbReference>
<sequence>MTGEFSPEELEAILAAHALLVSRTSDDYHQRYEDPEHPETVQAMQIVLNIPKADPPVATDLYEAAAAAVVGVCLAPQAGRPGAWQDHLLAWYDHSIRKVTRRARNSPWRAVQALPGVTVGDHARAFIPSAVSEVPHEISKLQIKGTQLPADEPGPAPSGRPVVYVDASLSMTTGKIAAQVGHGAMLLAAAQPADWVLGWARTSFATSVRLVDHDHFTHLCAKDGAVTVVDAGFTEIAPDTATVVALPEPPKG</sequence>
<protein>
    <recommendedName>
        <fullName evidence="1">peptidyl-tRNA hydrolase</fullName>
        <ecNumber evidence="1">3.1.1.29</ecNumber>
    </recommendedName>
</protein>
<evidence type="ECO:0000256" key="2">
    <source>
        <dbReference type="ARBA" id="ARBA00022801"/>
    </source>
</evidence>
<evidence type="ECO:0000313" key="4">
    <source>
        <dbReference type="EMBL" id="PFG28106.1"/>
    </source>
</evidence>
<organism evidence="4 5">
    <name type="scientific">Corynebacterium renale</name>
    <dbReference type="NCBI Taxonomy" id="1724"/>
    <lineage>
        <taxon>Bacteria</taxon>
        <taxon>Bacillati</taxon>
        <taxon>Actinomycetota</taxon>
        <taxon>Actinomycetes</taxon>
        <taxon>Mycobacteriales</taxon>
        <taxon>Corynebacteriaceae</taxon>
        <taxon>Corynebacterium</taxon>
    </lineage>
</organism>